<organism evidence="1 2">
    <name type="scientific">Trichonephila inaurata madagascariensis</name>
    <dbReference type="NCBI Taxonomy" id="2747483"/>
    <lineage>
        <taxon>Eukaryota</taxon>
        <taxon>Metazoa</taxon>
        <taxon>Ecdysozoa</taxon>
        <taxon>Arthropoda</taxon>
        <taxon>Chelicerata</taxon>
        <taxon>Arachnida</taxon>
        <taxon>Araneae</taxon>
        <taxon>Araneomorphae</taxon>
        <taxon>Entelegynae</taxon>
        <taxon>Araneoidea</taxon>
        <taxon>Nephilidae</taxon>
        <taxon>Trichonephila</taxon>
        <taxon>Trichonephila inaurata</taxon>
    </lineage>
</organism>
<proteinExistence type="predicted"/>
<sequence length="107" mass="12578">MFDVFKTKTQTINQMMMGDLPKDRNYTVKTSTLKKEVECSWRCLEITFGLVGFRVFKRAAKRSRTQKWTNEKKRNLKVGQLVTYAPVTTRQMDTQESIKIHPGERTD</sequence>
<evidence type="ECO:0000313" key="2">
    <source>
        <dbReference type="Proteomes" id="UP000886998"/>
    </source>
</evidence>
<dbReference type="AlphaFoldDB" id="A0A8X6XUU5"/>
<name>A0A8X6XUU5_9ARAC</name>
<comment type="caution">
    <text evidence="1">The sequence shown here is derived from an EMBL/GenBank/DDBJ whole genome shotgun (WGS) entry which is preliminary data.</text>
</comment>
<reference evidence="1" key="1">
    <citation type="submission" date="2020-08" db="EMBL/GenBank/DDBJ databases">
        <title>Multicomponent nature underlies the extraordinary mechanical properties of spider dragline silk.</title>
        <authorList>
            <person name="Kono N."/>
            <person name="Nakamura H."/>
            <person name="Mori M."/>
            <person name="Yoshida Y."/>
            <person name="Ohtoshi R."/>
            <person name="Malay A.D."/>
            <person name="Moran D.A.P."/>
            <person name="Tomita M."/>
            <person name="Numata K."/>
            <person name="Arakawa K."/>
        </authorList>
    </citation>
    <scope>NUCLEOTIDE SEQUENCE</scope>
</reference>
<dbReference type="EMBL" id="BMAV01012653">
    <property type="protein sequence ID" value="GFY59503.1"/>
    <property type="molecule type" value="Genomic_DNA"/>
</dbReference>
<gene>
    <name evidence="1" type="ORF">TNIN_153681</name>
</gene>
<protein>
    <submittedName>
        <fullName evidence="1">Uncharacterized protein</fullName>
    </submittedName>
</protein>
<accession>A0A8X6XUU5</accession>
<dbReference type="Proteomes" id="UP000886998">
    <property type="component" value="Unassembled WGS sequence"/>
</dbReference>
<evidence type="ECO:0000313" key="1">
    <source>
        <dbReference type="EMBL" id="GFY59503.1"/>
    </source>
</evidence>
<keyword evidence="2" id="KW-1185">Reference proteome</keyword>